<comment type="caution">
    <text evidence="3">The sequence shown here is derived from an EMBL/GenBank/DDBJ whole genome shotgun (WGS) entry which is preliminary data.</text>
</comment>
<dbReference type="EMBL" id="JAJJMB010011506">
    <property type="protein sequence ID" value="KAI3901790.1"/>
    <property type="molecule type" value="Genomic_DNA"/>
</dbReference>
<name>A0AAD4XE15_9MAGN</name>
<dbReference type="Proteomes" id="UP001202328">
    <property type="component" value="Unassembled WGS sequence"/>
</dbReference>
<evidence type="ECO:0000313" key="3">
    <source>
        <dbReference type="EMBL" id="KAI3901790.1"/>
    </source>
</evidence>
<feature type="compositionally biased region" description="Polar residues" evidence="2">
    <location>
        <begin position="222"/>
        <end position="243"/>
    </location>
</feature>
<reference evidence="3" key="1">
    <citation type="submission" date="2022-04" db="EMBL/GenBank/DDBJ databases">
        <title>A functionally conserved STORR gene fusion in Papaver species that diverged 16.8 million years ago.</title>
        <authorList>
            <person name="Catania T."/>
        </authorList>
    </citation>
    <scope>NUCLEOTIDE SEQUENCE</scope>
    <source>
        <strain evidence="3">S-188037</strain>
    </source>
</reference>
<gene>
    <name evidence="3" type="ORF">MKW98_013905</name>
</gene>
<organism evidence="3 4">
    <name type="scientific">Papaver atlanticum</name>
    <dbReference type="NCBI Taxonomy" id="357466"/>
    <lineage>
        <taxon>Eukaryota</taxon>
        <taxon>Viridiplantae</taxon>
        <taxon>Streptophyta</taxon>
        <taxon>Embryophyta</taxon>
        <taxon>Tracheophyta</taxon>
        <taxon>Spermatophyta</taxon>
        <taxon>Magnoliopsida</taxon>
        <taxon>Ranunculales</taxon>
        <taxon>Papaveraceae</taxon>
        <taxon>Papaveroideae</taxon>
        <taxon>Papaver</taxon>
    </lineage>
</organism>
<evidence type="ECO:0000256" key="2">
    <source>
        <dbReference type="SAM" id="MobiDB-lite"/>
    </source>
</evidence>
<evidence type="ECO:0000313" key="4">
    <source>
        <dbReference type="Proteomes" id="UP001202328"/>
    </source>
</evidence>
<proteinExistence type="predicted"/>
<feature type="region of interest" description="Disordered" evidence="2">
    <location>
        <begin position="222"/>
        <end position="259"/>
    </location>
</feature>
<feature type="coiled-coil region" evidence="1">
    <location>
        <begin position="19"/>
        <end position="74"/>
    </location>
</feature>
<keyword evidence="1" id="KW-0175">Coiled coil</keyword>
<sequence length="259" mass="29538">MDIEVTVLSNHEIDLEKELDAYKIKFQGLSAELQRKRTELENIAVTNGRLHRQCEDYREKCIAMEEKIKGLIEEGIVMSERETSARERIYHLEQVIKKMENNERERFAELEAYKIKCQGFSAKLEQKEMELENQRVVNGGLDRECEDYRTKCIGMEELINGLTEGGIVMSHQREKSAREIICHLEKLPLEMREENKVSCERTCTDVDGRDFAADDAHLTRTEMTPNSTFTPSCKPSSSLQDNSGGVHFSGDGLSLGGGN</sequence>
<protein>
    <submittedName>
        <fullName evidence="3">Uncharacterized protein</fullName>
    </submittedName>
</protein>
<dbReference type="AlphaFoldDB" id="A0AAD4XE15"/>
<accession>A0AAD4XE15</accession>
<evidence type="ECO:0000256" key="1">
    <source>
        <dbReference type="SAM" id="Coils"/>
    </source>
</evidence>
<keyword evidence="4" id="KW-1185">Reference proteome</keyword>